<evidence type="ECO:0000313" key="3">
    <source>
        <dbReference type="Proteomes" id="UP000250043"/>
    </source>
</evidence>
<dbReference type="InterPro" id="IPR051209">
    <property type="entry name" value="FAD-bind_Monooxygenase_sf"/>
</dbReference>
<proteinExistence type="inferred from homology"/>
<dbReference type="Gene3D" id="3.50.50.60">
    <property type="entry name" value="FAD/NAD(P)-binding domain"/>
    <property type="match status" value="1"/>
</dbReference>
<accession>A0A8E2AUA4</accession>
<dbReference type="AlphaFoldDB" id="A0A8E2AUA4"/>
<dbReference type="PANTHER" id="PTHR42877">
    <property type="entry name" value="L-ORNITHINE N(5)-MONOOXYGENASE-RELATED"/>
    <property type="match status" value="1"/>
</dbReference>
<dbReference type="EMBL" id="KV722391">
    <property type="protein sequence ID" value="OCH91128.1"/>
    <property type="molecule type" value="Genomic_DNA"/>
</dbReference>
<dbReference type="Proteomes" id="UP000250043">
    <property type="component" value="Unassembled WGS sequence"/>
</dbReference>
<dbReference type="InterPro" id="IPR036188">
    <property type="entry name" value="FAD/NAD-bd_sf"/>
</dbReference>
<organism evidence="2 3">
    <name type="scientific">Obba rivulosa</name>
    <dbReference type="NCBI Taxonomy" id="1052685"/>
    <lineage>
        <taxon>Eukaryota</taxon>
        <taxon>Fungi</taxon>
        <taxon>Dikarya</taxon>
        <taxon>Basidiomycota</taxon>
        <taxon>Agaricomycotina</taxon>
        <taxon>Agaricomycetes</taxon>
        <taxon>Polyporales</taxon>
        <taxon>Gelatoporiaceae</taxon>
        <taxon>Obba</taxon>
    </lineage>
</organism>
<protein>
    <submittedName>
        <fullName evidence="2">FAD/NAD(P)-binding domain-containing protein</fullName>
    </submittedName>
</protein>
<reference evidence="2 3" key="1">
    <citation type="submission" date="2016-07" db="EMBL/GenBank/DDBJ databases">
        <title>Draft genome of the white-rot fungus Obba rivulosa 3A-2.</title>
        <authorList>
            <consortium name="DOE Joint Genome Institute"/>
            <person name="Miettinen O."/>
            <person name="Riley R."/>
            <person name="Acob R."/>
            <person name="Barry K."/>
            <person name="Cullen D."/>
            <person name="De Vries R."/>
            <person name="Hainaut M."/>
            <person name="Hatakka A."/>
            <person name="Henrissat B."/>
            <person name="Hilden K."/>
            <person name="Kuo R."/>
            <person name="Labutti K."/>
            <person name="Lipzen A."/>
            <person name="Makela M.R."/>
            <person name="Sandor L."/>
            <person name="Spatafora J.W."/>
            <person name="Grigoriev I.V."/>
            <person name="Hibbett D.S."/>
        </authorList>
    </citation>
    <scope>NUCLEOTIDE SEQUENCE [LARGE SCALE GENOMIC DNA]</scope>
    <source>
        <strain evidence="2 3">3A-2</strain>
    </source>
</reference>
<keyword evidence="3" id="KW-1185">Reference proteome</keyword>
<name>A0A8E2AUA4_9APHY</name>
<dbReference type="PANTHER" id="PTHR42877:SF7">
    <property type="entry name" value="FLAVIN-BINDING MONOOXYGENASE-RELATED"/>
    <property type="match status" value="1"/>
</dbReference>
<dbReference type="OrthoDB" id="74360at2759"/>
<sequence length="296" mass="33235">MYCMVRPKCPDDTHLHLQLLLTSHQSSDSQATNGTHHAPETSDFVPGEFSIDEYRPMRIVVVGAGFSGIVAGIRFCQKIPNLDLTIYEKNTGVGGTWYSNKYPGAACDIPAHRYQLTFEMKTNWSSFYASGPEILQYLEGVVEKYKLGPYLKLQHQLVHARYDEPTDKWLLRIRKTVYASNGEHTEEFDDAADFLFTGVGLISRWSWPEIEGLKSFGGKMFHSADFDTGEQTWREAAESWGDKRVAVIGVGSSAIRLVPALQDKVAHLTGYVRGKTWLSMPFSGSKITELVNRSSL</sequence>
<comment type="similarity">
    <text evidence="1">Belongs to the FAD-binding monooxygenase family.</text>
</comment>
<gene>
    <name evidence="2" type="ORF">OBBRIDRAFT_550400</name>
</gene>
<dbReference type="Pfam" id="PF13450">
    <property type="entry name" value="NAD_binding_8"/>
    <property type="match status" value="1"/>
</dbReference>
<dbReference type="SUPFAM" id="SSF51905">
    <property type="entry name" value="FAD/NAD(P)-binding domain"/>
    <property type="match status" value="1"/>
</dbReference>
<evidence type="ECO:0000256" key="1">
    <source>
        <dbReference type="ARBA" id="ARBA00010139"/>
    </source>
</evidence>
<evidence type="ECO:0000313" key="2">
    <source>
        <dbReference type="EMBL" id="OCH91128.1"/>
    </source>
</evidence>